<dbReference type="AlphaFoldDB" id="A0A2T9K438"/>
<sequence length="64" mass="6704">MMRPATTSSAGRALTGEVELQGARGVKVWQARLAVEPFAEGVLDRLAAVDELLPPLTLDDAAGN</sequence>
<gene>
    <name evidence="1" type="ORF">DDF67_09775</name>
</gene>
<protein>
    <submittedName>
        <fullName evidence="1">Uncharacterized protein</fullName>
    </submittedName>
</protein>
<evidence type="ECO:0000313" key="1">
    <source>
        <dbReference type="EMBL" id="PVM90704.1"/>
    </source>
</evidence>
<name>A0A2T9K438_9CAUL</name>
<dbReference type="Proteomes" id="UP000245073">
    <property type="component" value="Unassembled WGS sequence"/>
</dbReference>
<dbReference type="EMBL" id="QDKQ01000034">
    <property type="protein sequence ID" value="PVM90704.1"/>
    <property type="molecule type" value="Genomic_DNA"/>
</dbReference>
<proteinExistence type="predicted"/>
<reference evidence="1 2" key="1">
    <citation type="submission" date="2018-04" db="EMBL/GenBank/DDBJ databases">
        <title>The genome sequence of Caulobacter sp. 744.</title>
        <authorList>
            <person name="Gao J."/>
            <person name="Sun J."/>
        </authorList>
    </citation>
    <scope>NUCLEOTIDE SEQUENCE [LARGE SCALE GENOMIC DNA]</scope>
    <source>
        <strain evidence="1 2">774</strain>
    </source>
</reference>
<keyword evidence="2" id="KW-1185">Reference proteome</keyword>
<evidence type="ECO:0000313" key="2">
    <source>
        <dbReference type="Proteomes" id="UP000245073"/>
    </source>
</evidence>
<accession>A0A2T9K438</accession>
<organism evidence="1 2">
    <name type="scientific">Caulobacter endophyticus</name>
    <dbReference type="NCBI Taxonomy" id="2172652"/>
    <lineage>
        <taxon>Bacteria</taxon>
        <taxon>Pseudomonadati</taxon>
        <taxon>Pseudomonadota</taxon>
        <taxon>Alphaproteobacteria</taxon>
        <taxon>Caulobacterales</taxon>
        <taxon>Caulobacteraceae</taxon>
        <taxon>Caulobacter</taxon>
    </lineage>
</organism>
<comment type="caution">
    <text evidence="1">The sequence shown here is derived from an EMBL/GenBank/DDBJ whole genome shotgun (WGS) entry which is preliminary data.</text>
</comment>